<reference evidence="4" key="1">
    <citation type="journal article" date="2019" name="Int. J. Syst. Evol. Microbiol.">
        <title>The Global Catalogue of Microorganisms (GCM) 10K type strain sequencing project: providing services to taxonomists for standard genome sequencing and annotation.</title>
        <authorList>
            <consortium name="The Broad Institute Genomics Platform"/>
            <consortium name="The Broad Institute Genome Sequencing Center for Infectious Disease"/>
            <person name="Wu L."/>
            <person name="Ma J."/>
        </authorList>
    </citation>
    <scope>NUCLEOTIDE SEQUENCE [LARGE SCALE GENOMIC DNA]</scope>
    <source>
        <strain evidence="4">JCM 3389</strain>
    </source>
</reference>
<keyword evidence="3" id="KW-0808">Transferase</keyword>
<dbReference type="InterPro" id="IPR050194">
    <property type="entry name" value="Glycosyltransferase_grp1"/>
</dbReference>
<dbReference type="GO" id="GO:0016757">
    <property type="term" value="F:glycosyltransferase activity"/>
    <property type="evidence" value="ECO:0007669"/>
    <property type="project" value="UniProtKB-KW"/>
</dbReference>
<evidence type="ECO:0000313" key="3">
    <source>
        <dbReference type="EMBL" id="MFD2100203.1"/>
    </source>
</evidence>
<dbReference type="CDD" id="cd03801">
    <property type="entry name" value="GT4_PimA-like"/>
    <property type="match status" value="1"/>
</dbReference>
<dbReference type="EMBL" id="JBHUHU010000003">
    <property type="protein sequence ID" value="MFD2100203.1"/>
    <property type="molecule type" value="Genomic_DNA"/>
</dbReference>
<dbReference type="SUPFAM" id="SSF53756">
    <property type="entry name" value="UDP-Glycosyltransferase/glycogen phosphorylase"/>
    <property type="match status" value="1"/>
</dbReference>
<dbReference type="PANTHER" id="PTHR45947:SF3">
    <property type="entry name" value="SULFOQUINOVOSYL TRANSFERASE SQD2"/>
    <property type="match status" value="1"/>
</dbReference>
<evidence type="ECO:0000313" key="4">
    <source>
        <dbReference type="Proteomes" id="UP001597342"/>
    </source>
</evidence>
<evidence type="ECO:0000259" key="1">
    <source>
        <dbReference type="Pfam" id="PF00534"/>
    </source>
</evidence>
<dbReference type="Pfam" id="PF00534">
    <property type="entry name" value="Glycos_transf_1"/>
    <property type="match status" value="1"/>
</dbReference>
<dbReference type="Pfam" id="PF13439">
    <property type="entry name" value="Glyco_transf_4"/>
    <property type="match status" value="1"/>
</dbReference>
<proteinExistence type="predicted"/>
<comment type="caution">
    <text evidence="3">The sequence shown here is derived from an EMBL/GenBank/DDBJ whole genome shotgun (WGS) entry which is preliminary data.</text>
</comment>
<evidence type="ECO:0000259" key="2">
    <source>
        <dbReference type="Pfam" id="PF13439"/>
    </source>
</evidence>
<feature type="domain" description="Glycosyl transferase family 1" evidence="1">
    <location>
        <begin position="198"/>
        <end position="357"/>
    </location>
</feature>
<dbReference type="EC" id="2.4.-.-" evidence="3"/>
<dbReference type="InterPro" id="IPR001296">
    <property type="entry name" value="Glyco_trans_1"/>
</dbReference>
<dbReference type="RefSeq" id="WP_379830924.1">
    <property type="nucleotide sequence ID" value="NZ_JBHUHU010000003.1"/>
</dbReference>
<dbReference type="InterPro" id="IPR028098">
    <property type="entry name" value="Glyco_trans_4-like_N"/>
</dbReference>
<organism evidence="3 4">
    <name type="scientific">Flagellimonas iocasae</name>
    <dbReference type="NCBI Taxonomy" id="2055905"/>
    <lineage>
        <taxon>Bacteria</taxon>
        <taxon>Pseudomonadati</taxon>
        <taxon>Bacteroidota</taxon>
        <taxon>Flavobacteriia</taxon>
        <taxon>Flavobacteriales</taxon>
        <taxon>Flavobacteriaceae</taxon>
        <taxon>Flagellimonas</taxon>
    </lineage>
</organism>
<dbReference type="Gene3D" id="3.40.50.2000">
    <property type="entry name" value="Glycogen Phosphorylase B"/>
    <property type="match status" value="2"/>
</dbReference>
<protein>
    <submittedName>
        <fullName evidence="3">Glycosyltransferase family 4 protein</fullName>
        <ecNumber evidence="3">2.4.-.-</ecNumber>
    </submittedName>
</protein>
<accession>A0ABW4XYE9</accession>
<sequence length="376" mass="43636">MKGKLLQISNDFADQKIYVNLVRNLSEQGFHQIVYVPLKWKHKIDWNKDSTIENVEYFYSYILKRSLLFRLRYFNKINLVTRDVEEKIDLKKVSLVHAHFLFSDGGVAYKLKKKYGIPYVVSVRASDIFTFFGKMIHLRRFGNKIMEEAERVIFINHSYVHILEEKYLQKSFANAIKGKISIIPNAIDSKWFNVQLKQKERTSPFKLLYVGRIVKRKKLDIVLKAVEQLNNNSHSEYHLDVVGEGGFMLEAQKAPPENVKFHGKITSFDDLLKVYSQCHAFVMPSIKETFGLVYIESLSQGLPIIYCKNEGVDGYFEKGEVGMAVNPDSTKEIIEAVHHIELNYQELSKNAIAASRKFTWDESTEKYISIYKGAVH</sequence>
<gene>
    <name evidence="3" type="ORF">ACFSJE_10490</name>
</gene>
<feature type="domain" description="Glycosyltransferase subfamily 4-like N-terminal" evidence="2">
    <location>
        <begin position="19"/>
        <end position="189"/>
    </location>
</feature>
<dbReference type="PANTHER" id="PTHR45947">
    <property type="entry name" value="SULFOQUINOVOSYL TRANSFERASE SQD2"/>
    <property type="match status" value="1"/>
</dbReference>
<keyword evidence="4" id="KW-1185">Reference proteome</keyword>
<name>A0ABW4XYE9_9FLAO</name>
<keyword evidence="3" id="KW-0328">Glycosyltransferase</keyword>
<dbReference type="Proteomes" id="UP001597342">
    <property type="component" value="Unassembled WGS sequence"/>
</dbReference>